<feature type="region of interest" description="Disordered" evidence="1">
    <location>
        <begin position="1"/>
        <end position="53"/>
    </location>
</feature>
<organism evidence="2 3">
    <name type="scientific">Parelaphostrongylus tenuis</name>
    <name type="common">Meningeal worm</name>
    <dbReference type="NCBI Taxonomy" id="148309"/>
    <lineage>
        <taxon>Eukaryota</taxon>
        <taxon>Metazoa</taxon>
        <taxon>Ecdysozoa</taxon>
        <taxon>Nematoda</taxon>
        <taxon>Chromadorea</taxon>
        <taxon>Rhabditida</taxon>
        <taxon>Rhabditina</taxon>
        <taxon>Rhabditomorpha</taxon>
        <taxon>Strongyloidea</taxon>
        <taxon>Metastrongylidae</taxon>
        <taxon>Parelaphostrongylus</taxon>
    </lineage>
</organism>
<evidence type="ECO:0000313" key="2">
    <source>
        <dbReference type="EMBL" id="KAJ1360573.1"/>
    </source>
</evidence>
<feature type="compositionally biased region" description="Basic and acidic residues" evidence="1">
    <location>
        <begin position="20"/>
        <end position="53"/>
    </location>
</feature>
<accession>A0AAD5MRS4</accession>
<proteinExistence type="predicted"/>
<gene>
    <name evidence="2" type="ORF">KIN20_019587</name>
</gene>
<dbReference type="Proteomes" id="UP001196413">
    <property type="component" value="Unassembled WGS sequence"/>
</dbReference>
<evidence type="ECO:0000313" key="3">
    <source>
        <dbReference type="Proteomes" id="UP001196413"/>
    </source>
</evidence>
<keyword evidence="3" id="KW-1185">Reference proteome</keyword>
<comment type="caution">
    <text evidence="2">The sequence shown here is derived from an EMBL/GenBank/DDBJ whole genome shotgun (WGS) entry which is preliminary data.</text>
</comment>
<reference evidence="2" key="1">
    <citation type="submission" date="2021-06" db="EMBL/GenBank/DDBJ databases">
        <title>Parelaphostrongylus tenuis whole genome reference sequence.</title>
        <authorList>
            <person name="Garwood T.J."/>
            <person name="Larsen P.A."/>
            <person name="Fountain-Jones N.M."/>
            <person name="Garbe J.R."/>
            <person name="Macchietto M.G."/>
            <person name="Kania S.A."/>
            <person name="Gerhold R.W."/>
            <person name="Richards J.E."/>
            <person name="Wolf T.M."/>
        </authorList>
    </citation>
    <scope>NUCLEOTIDE SEQUENCE</scope>
    <source>
        <strain evidence="2">MNPRO001-30</strain>
        <tissue evidence="2">Meninges</tissue>
    </source>
</reference>
<protein>
    <submittedName>
        <fullName evidence="2">Uncharacterized protein</fullName>
    </submittedName>
</protein>
<dbReference type="AlphaFoldDB" id="A0AAD5MRS4"/>
<name>A0AAD5MRS4_PARTN</name>
<dbReference type="EMBL" id="JAHQIW010003911">
    <property type="protein sequence ID" value="KAJ1360573.1"/>
    <property type="molecule type" value="Genomic_DNA"/>
</dbReference>
<evidence type="ECO:0000256" key="1">
    <source>
        <dbReference type="SAM" id="MobiDB-lite"/>
    </source>
</evidence>
<sequence>MQRSILQNSRKRNLPTAVPIKREFGLNDRPHCDGQSRRQLNDDTLFIDKKGLN</sequence>